<dbReference type="GO" id="GO:0005737">
    <property type="term" value="C:cytoplasm"/>
    <property type="evidence" value="ECO:0007669"/>
    <property type="project" value="TreeGrafter"/>
</dbReference>
<dbReference type="AlphaFoldDB" id="A0A9W8DJI6"/>
<comment type="similarity">
    <text evidence="1">Belongs to the FAD-dependent oxidoreductase family.</text>
</comment>
<feature type="signal peptide" evidence="5">
    <location>
        <begin position="1"/>
        <end position="23"/>
    </location>
</feature>
<dbReference type="OrthoDB" id="202203at2759"/>
<organism evidence="7 8">
    <name type="scientific">Tieghemiomyces parasiticus</name>
    <dbReference type="NCBI Taxonomy" id="78921"/>
    <lineage>
        <taxon>Eukaryota</taxon>
        <taxon>Fungi</taxon>
        <taxon>Fungi incertae sedis</taxon>
        <taxon>Zoopagomycota</taxon>
        <taxon>Kickxellomycotina</taxon>
        <taxon>Dimargaritomycetes</taxon>
        <taxon>Dimargaritales</taxon>
        <taxon>Dimargaritaceae</taxon>
        <taxon>Tieghemiomyces</taxon>
    </lineage>
</organism>
<dbReference type="EMBL" id="JANBPT010001018">
    <property type="protein sequence ID" value="KAJ1910684.1"/>
    <property type="molecule type" value="Genomic_DNA"/>
</dbReference>
<dbReference type="GO" id="GO:0050660">
    <property type="term" value="F:flavin adenine dinucleotide binding"/>
    <property type="evidence" value="ECO:0007669"/>
    <property type="project" value="TreeGrafter"/>
</dbReference>
<keyword evidence="2" id="KW-0285">Flavoprotein</keyword>
<keyword evidence="3" id="KW-0274">FAD</keyword>
<keyword evidence="5" id="KW-0732">Signal</keyword>
<sequence>MSPHSRAVHVVIIGGSFAGLTTAQELEKLTRNSNVFITVLEKREASFHTISAFRALVKPELAEHIWIPFHRALKGRRSRIVQASAKAVYIDHVQLSSGELLRFDYLVLASGSSYPSPAKTDSIYIRPGIQETLRYSENIRAADRVLIVGGGAVGVELAGEIATAYPNKKVTLVQAAAHLLPTEYPLAFCEKVRLALQKLNVRVILNDRVVVPGCRPIRNTLDPRVLYTVNGLSLISDLQFLCVGTTVNVPYLSTLSSVLGGLLEPGAGHVKVLPTLQLTHPRLRHMFAVGDCNNTPGTKLAYTAMNQARVAAKNLQRLIEAGAGPNSVDGINLLSYKNAGGSMAITVGEFTAFNAFPFANLIGYRDLIRKGSDLFLPKRYRELHLEYPKG</sequence>
<keyword evidence="4" id="KW-0560">Oxidoreductase</keyword>
<dbReference type="GO" id="GO:0004174">
    <property type="term" value="F:electron-transferring-flavoprotein dehydrogenase activity"/>
    <property type="evidence" value="ECO:0007669"/>
    <property type="project" value="TreeGrafter"/>
</dbReference>
<dbReference type="InterPro" id="IPR023753">
    <property type="entry name" value="FAD/NAD-binding_dom"/>
</dbReference>
<dbReference type="PANTHER" id="PTHR43735:SF3">
    <property type="entry name" value="FERROPTOSIS SUPPRESSOR PROTEIN 1"/>
    <property type="match status" value="1"/>
</dbReference>
<dbReference type="Gene3D" id="3.50.50.60">
    <property type="entry name" value="FAD/NAD(P)-binding domain"/>
    <property type="match status" value="2"/>
</dbReference>
<dbReference type="InterPro" id="IPR036188">
    <property type="entry name" value="FAD/NAD-bd_sf"/>
</dbReference>
<evidence type="ECO:0000313" key="7">
    <source>
        <dbReference type="EMBL" id="KAJ1910684.1"/>
    </source>
</evidence>
<evidence type="ECO:0000256" key="4">
    <source>
        <dbReference type="ARBA" id="ARBA00023002"/>
    </source>
</evidence>
<dbReference type="Pfam" id="PF07992">
    <property type="entry name" value="Pyr_redox_2"/>
    <property type="match status" value="1"/>
</dbReference>
<evidence type="ECO:0000256" key="2">
    <source>
        <dbReference type="ARBA" id="ARBA00022630"/>
    </source>
</evidence>
<comment type="caution">
    <text evidence="7">The sequence shown here is derived from an EMBL/GenBank/DDBJ whole genome shotgun (WGS) entry which is preliminary data.</text>
</comment>
<evidence type="ECO:0000259" key="6">
    <source>
        <dbReference type="Pfam" id="PF07992"/>
    </source>
</evidence>
<proteinExistence type="inferred from homology"/>
<evidence type="ECO:0000256" key="3">
    <source>
        <dbReference type="ARBA" id="ARBA00022827"/>
    </source>
</evidence>
<feature type="domain" description="FAD/NAD(P)-binding" evidence="6">
    <location>
        <begin position="9"/>
        <end position="308"/>
    </location>
</feature>
<dbReference type="Proteomes" id="UP001150569">
    <property type="component" value="Unassembled WGS sequence"/>
</dbReference>
<name>A0A9W8DJI6_9FUNG</name>
<feature type="chain" id="PRO_5040823412" description="FAD/NAD(P)-binding domain-containing protein" evidence="5">
    <location>
        <begin position="24"/>
        <end position="390"/>
    </location>
</feature>
<gene>
    <name evidence="7" type="ORF">IWQ60_010528</name>
</gene>
<dbReference type="Gene3D" id="3.50.50.100">
    <property type="match status" value="1"/>
</dbReference>
<protein>
    <recommendedName>
        <fullName evidence="6">FAD/NAD(P)-binding domain-containing protein</fullName>
    </recommendedName>
</protein>
<dbReference type="PANTHER" id="PTHR43735">
    <property type="entry name" value="APOPTOSIS-INDUCING FACTOR 1"/>
    <property type="match status" value="1"/>
</dbReference>
<evidence type="ECO:0000256" key="1">
    <source>
        <dbReference type="ARBA" id="ARBA00006442"/>
    </source>
</evidence>
<reference evidence="7" key="1">
    <citation type="submission" date="2022-07" db="EMBL/GenBank/DDBJ databases">
        <title>Phylogenomic reconstructions and comparative analyses of Kickxellomycotina fungi.</title>
        <authorList>
            <person name="Reynolds N.K."/>
            <person name="Stajich J.E."/>
            <person name="Barry K."/>
            <person name="Grigoriev I.V."/>
            <person name="Crous P."/>
            <person name="Smith M.E."/>
        </authorList>
    </citation>
    <scope>NUCLEOTIDE SEQUENCE</scope>
    <source>
        <strain evidence="7">RSA 861</strain>
    </source>
</reference>
<evidence type="ECO:0000313" key="8">
    <source>
        <dbReference type="Proteomes" id="UP001150569"/>
    </source>
</evidence>
<accession>A0A9W8DJI6</accession>
<keyword evidence="8" id="KW-1185">Reference proteome</keyword>
<evidence type="ECO:0000256" key="5">
    <source>
        <dbReference type="SAM" id="SignalP"/>
    </source>
</evidence>
<dbReference type="PRINTS" id="PR00368">
    <property type="entry name" value="FADPNR"/>
</dbReference>
<dbReference type="SUPFAM" id="SSF51905">
    <property type="entry name" value="FAD/NAD(P)-binding domain"/>
    <property type="match status" value="1"/>
</dbReference>